<name>A0A0E9Q5P6_ANGAN</name>
<accession>A0A0E9Q5P6</accession>
<dbReference type="EMBL" id="GBXM01096508">
    <property type="protein sequence ID" value="JAH12069.1"/>
    <property type="molecule type" value="Transcribed_RNA"/>
</dbReference>
<reference evidence="2" key="1">
    <citation type="submission" date="2014-11" db="EMBL/GenBank/DDBJ databases">
        <authorList>
            <person name="Amaro Gonzalez C."/>
        </authorList>
    </citation>
    <scope>NUCLEOTIDE SEQUENCE</scope>
</reference>
<sequence length="55" mass="5974">MCWTLFLSQVSLSGPCFGGSAELQTDISCRQVHSYILSSTIPCLDGKSFTRQVAC</sequence>
<evidence type="ECO:0008006" key="3">
    <source>
        <dbReference type="Google" id="ProtNLM"/>
    </source>
</evidence>
<keyword evidence="1" id="KW-0732">Signal</keyword>
<evidence type="ECO:0000256" key="1">
    <source>
        <dbReference type="SAM" id="SignalP"/>
    </source>
</evidence>
<protein>
    <recommendedName>
        <fullName evidence="3">SUEL-type lectin domain-containing protein</fullName>
    </recommendedName>
</protein>
<feature type="chain" id="PRO_5002431006" description="SUEL-type lectin domain-containing protein" evidence="1">
    <location>
        <begin position="19"/>
        <end position="55"/>
    </location>
</feature>
<feature type="signal peptide" evidence="1">
    <location>
        <begin position="1"/>
        <end position="18"/>
    </location>
</feature>
<reference evidence="2" key="2">
    <citation type="journal article" date="2015" name="Fish Shellfish Immunol.">
        <title>Early steps in the European eel (Anguilla anguilla)-Vibrio vulnificus interaction in the gills: Role of the RtxA13 toxin.</title>
        <authorList>
            <person name="Callol A."/>
            <person name="Pajuelo D."/>
            <person name="Ebbesson L."/>
            <person name="Teles M."/>
            <person name="MacKenzie S."/>
            <person name="Amaro C."/>
        </authorList>
    </citation>
    <scope>NUCLEOTIDE SEQUENCE</scope>
</reference>
<proteinExistence type="predicted"/>
<organism evidence="2">
    <name type="scientific">Anguilla anguilla</name>
    <name type="common">European freshwater eel</name>
    <name type="synonym">Muraena anguilla</name>
    <dbReference type="NCBI Taxonomy" id="7936"/>
    <lineage>
        <taxon>Eukaryota</taxon>
        <taxon>Metazoa</taxon>
        <taxon>Chordata</taxon>
        <taxon>Craniata</taxon>
        <taxon>Vertebrata</taxon>
        <taxon>Euteleostomi</taxon>
        <taxon>Actinopterygii</taxon>
        <taxon>Neopterygii</taxon>
        <taxon>Teleostei</taxon>
        <taxon>Anguilliformes</taxon>
        <taxon>Anguillidae</taxon>
        <taxon>Anguilla</taxon>
    </lineage>
</organism>
<evidence type="ECO:0000313" key="2">
    <source>
        <dbReference type="EMBL" id="JAH12069.1"/>
    </source>
</evidence>
<dbReference type="AlphaFoldDB" id="A0A0E9Q5P6"/>